<name>A0A098EK53_9BACL</name>
<dbReference type="Proteomes" id="UP000043699">
    <property type="component" value="Unassembled WGS sequence"/>
</dbReference>
<dbReference type="Pfam" id="PF06054">
    <property type="entry name" value="CoiA_nuc"/>
    <property type="match status" value="1"/>
</dbReference>
<dbReference type="STRING" id="1499687.BN1080_01190"/>
<reference evidence="3 4" key="1">
    <citation type="submission" date="2014-09" db="EMBL/GenBank/DDBJ databases">
        <authorList>
            <person name="Urmite Genomes Urmite Genomes"/>
        </authorList>
    </citation>
    <scope>NUCLEOTIDE SEQUENCE [LARGE SCALE GENOMIC DNA]</scope>
    <source>
        <strain evidence="3 4">ES2</strain>
    </source>
</reference>
<dbReference type="Pfam" id="PF25164">
    <property type="entry name" value="CoiA_N"/>
    <property type="match status" value="1"/>
</dbReference>
<evidence type="ECO:0000313" key="3">
    <source>
        <dbReference type="EMBL" id="CEG22267.1"/>
    </source>
</evidence>
<evidence type="ECO:0000259" key="1">
    <source>
        <dbReference type="Pfam" id="PF06054"/>
    </source>
</evidence>
<sequence length="376" mass="43391">MLIFGNILTIEWEVFSILIASLANRSIINLSHIHQKESLLALREKERFYCSRCHTPVVLKVGDIKIPHFAHKTLSGCDYSHEPESSLHLHGKLSLLQFFQNRQLQCELEKFLPAIRQRADLLVEGRTAIEFQCSTIPQKDVVHRTEGYLQLGIEPIWIGGLDDPPNESIQIIRLKTYETELFQHKGQNPYLLAFCPSENRFYYYSNLFYVSGSRRIGKVKSLDASRQSFPFAVPKRLSKEEFAQVCGLFSKTRQQFIQSQLFAKNRMQNLFWRACYTLQLDMKKLPISIGHPFIGAEIFPQHAVLWQLLAVEAFNGQISMAKLIESGKLVLADPGHFEKAVALLEQYLELFVILASQPDNFTMMYELLYDYYCNSV</sequence>
<keyword evidence="4" id="KW-1185">Reference proteome</keyword>
<dbReference type="OrthoDB" id="3784230at2"/>
<accession>A0A098EK53</accession>
<evidence type="ECO:0000259" key="2">
    <source>
        <dbReference type="Pfam" id="PF25164"/>
    </source>
</evidence>
<feature type="domain" description="Competence protein CoiA-like N-terminal" evidence="2">
    <location>
        <begin position="34"/>
        <end position="80"/>
    </location>
</feature>
<organism evidence="3 4">
    <name type="scientific">Planococcus massiliensis</name>
    <dbReference type="NCBI Taxonomy" id="1499687"/>
    <lineage>
        <taxon>Bacteria</taxon>
        <taxon>Bacillati</taxon>
        <taxon>Bacillota</taxon>
        <taxon>Bacilli</taxon>
        <taxon>Bacillales</taxon>
        <taxon>Caryophanaceae</taxon>
        <taxon>Planococcus</taxon>
    </lineage>
</organism>
<gene>
    <name evidence="3" type="ORF">BN1080_01190</name>
</gene>
<feature type="domain" description="Competence protein CoiA nuclease-like" evidence="1">
    <location>
        <begin position="84"/>
        <end position="229"/>
    </location>
</feature>
<dbReference type="EMBL" id="CCXS01000001">
    <property type="protein sequence ID" value="CEG22267.1"/>
    <property type="molecule type" value="Genomic_DNA"/>
</dbReference>
<protein>
    <submittedName>
        <fullName evidence="3">Competence protein CoiA-like family protein</fullName>
    </submittedName>
</protein>
<dbReference type="RefSeq" id="WP_110925587.1">
    <property type="nucleotide sequence ID" value="NZ_CCXS01000001.1"/>
</dbReference>
<proteinExistence type="predicted"/>
<dbReference type="InterPro" id="IPR010330">
    <property type="entry name" value="CoiA_nuc"/>
</dbReference>
<evidence type="ECO:0000313" key="4">
    <source>
        <dbReference type="Proteomes" id="UP000043699"/>
    </source>
</evidence>
<dbReference type="AlphaFoldDB" id="A0A098EK53"/>
<dbReference type="InterPro" id="IPR057253">
    <property type="entry name" value="CoiA-like_N"/>
</dbReference>